<proteinExistence type="predicted"/>
<dbReference type="AlphaFoldDB" id="A0AAV4BNB5"/>
<comment type="caution">
    <text evidence="1">The sequence shown here is derived from an EMBL/GenBank/DDBJ whole genome shotgun (WGS) entry which is preliminary data.</text>
</comment>
<dbReference type="EMBL" id="BLXT01005154">
    <property type="protein sequence ID" value="GFO20432.1"/>
    <property type="molecule type" value="Genomic_DNA"/>
</dbReference>
<gene>
    <name evidence="1" type="ORF">PoB_004693700</name>
</gene>
<organism evidence="1 2">
    <name type="scientific">Plakobranchus ocellatus</name>
    <dbReference type="NCBI Taxonomy" id="259542"/>
    <lineage>
        <taxon>Eukaryota</taxon>
        <taxon>Metazoa</taxon>
        <taxon>Spiralia</taxon>
        <taxon>Lophotrochozoa</taxon>
        <taxon>Mollusca</taxon>
        <taxon>Gastropoda</taxon>
        <taxon>Heterobranchia</taxon>
        <taxon>Euthyneura</taxon>
        <taxon>Panpulmonata</taxon>
        <taxon>Sacoglossa</taxon>
        <taxon>Placobranchoidea</taxon>
        <taxon>Plakobranchidae</taxon>
        <taxon>Plakobranchus</taxon>
    </lineage>
</organism>
<evidence type="ECO:0000313" key="1">
    <source>
        <dbReference type="EMBL" id="GFO20432.1"/>
    </source>
</evidence>
<name>A0AAV4BNB5_9GAST</name>
<dbReference type="Proteomes" id="UP000735302">
    <property type="component" value="Unassembled WGS sequence"/>
</dbReference>
<evidence type="ECO:0000313" key="2">
    <source>
        <dbReference type="Proteomes" id="UP000735302"/>
    </source>
</evidence>
<accession>A0AAV4BNB5</accession>
<keyword evidence="2" id="KW-1185">Reference proteome</keyword>
<reference evidence="1 2" key="1">
    <citation type="journal article" date="2021" name="Elife">
        <title>Chloroplast acquisition without the gene transfer in kleptoplastic sea slugs, Plakobranchus ocellatus.</title>
        <authorList>
            <person name="Maeda T."/>
            <person name="Takahashi S."/>
            <person name="Yoshida T."/>
            <person name="Shimamura S."/>
            <person name="Takaki Y."/>
            <person name="Nagai Y."/>
            <person name="Toyoda A."/>
            <person name="Suzuki Y."/>
            <person name="Arimoto A."/>
            <person name="Ishii H."/>
            <person name="Satoh N."/>
            <person name="Nishiyama T."/>
            <person name="Hasebe M."/>
            <person name="Maruyama T."/>
            <person name="Minagawa J."/>
            <person name="Obokata J."/>
            <person name="Shigenobu S."/>
        </authorList>
    </citation>
    <scope>NUCLEOTIDE SEQUENCE [LARGE SCALE GENOMIC DNA]</scope>
</reference>
<protein>
    <submittedName>
        <fullName evidence="1">Uncharacterized protein</fullName>
    </submittedName>
</protein>
<sequence length="244" mass="27481">MPRLRDVILLSNPWICDRSLKLIYDAWTKRGNKGLDLWSCQNPQNTSQTLVVANIRNATLEIEVEHSIHVLPTTPRIVPVTGKHSLSKTTHNVLPTAPRIVPVTGKHSQSTPAHNIGFCIKPVYYKVISGFQALRQVRALVVGLQPDRRVPADYRAKLLATVPPTPPSRRCQTSELQCESLEPHLELVTLSHLWSSLAYARELLVSSAGPLPIKAQSRKRKTLEKNVREDILSRQPYLLFLQTM</sequence>